<dbReference type="SMART" id="SM00369">
    <property type="entry name" value="LRR_TYP"/>
    <property type="match status" value="8"/>
</dbReference>
<dbReference type="InterPro" id="IPR032675">
    <property type="entry name" value="LRR_dom_sf"/>
</dbReference>
<keyword evidence="6" id="KW-1035">Host cytoplasm</keyword>
<evidence type="ECO:0000256" key="1">
    <source>
        <dbReference type="ARBA" id="ARBA00000900"/>
    </source>
</evidence>
<dbReference type="InterPro" id="IPR001611">
    <property type="entry name" value="Leu-rich_rpt"/>
</dbReference>
<dbReference type="PANTHER" id="PTHR48051">
    <property type="match status" value="1"/>
</dbReference>
<comment type="similarity">
    <text evidence="6">Belongs to the LRR-containing bacterial E3 ligase family.</text>
</comment>
<dbReference type="GO" id="GO:0005737">
    <property type="term" value="C:cytoplasm"/>
    <property type="evidence" value="ECO:0007669"/>
    <property type="project" value="TreeGrafter"/>
</dbReference>
<dbReference type="SMART" id="SM00364">
    <property type="entry name" value="LRR_BAC"/>
    <property type="match status" value="3"/>
</dbReference>
<feature type="domain" description="NEL" evidence="8">
    <location>
        <begin position="2082"/>
        <end position="2376"/>
    </location>
</feature>
<dbReference type="GO" id="GO:0061630">
    <property type="term" value="F:ubiquitin protein ligase activity"/>
    <property type="evidence" value="ECO:0007669"/>
    <property type="project" value="UniProtKB-EC"/>
</dbReference>
<gene>
    <name evidence="9" type="ORF">CT157_03075</name>
</gene>
<dbReference type="InterPro" id="IPR046673">
    <property type="entry name" value="ToxA_N"/>
</dbReference>
<keyword evidence="6" id="KW-0964">Secreted</keyword>
<dbReference type="Gene3D" id="1.20.58.360">
    <property type="entry name" value="Shigella T3SS effector IpaH defines"/>
    <property type="match status" value="1"/>
</dbReference>
<proteinExistence type="inferred from homology"/>
<comment type="catalytic activity">
    <reaction evidence="1">
        <text>S-ubiquitinyl-[E2 ubiquitin-conjugating enzyme]-L-cysteine + [acceptor protein]-L-lysine = [E2 ubiquitin-conjugating enzyme]-L-cysteine + N(6)-ubiquitinyl-[acceptor protein]-L-lysine.</text>
        <dbReference type="EC" id="2.3.2.27"/>
    </reaction>
</comment>
<comment type="PTM">
    <text evidence="6">Ubiquitinated in the presence of host E1 ubiquitin-activating enzyme, E2 ubiquitin-conjugating enzyme and ubiquitin.</text>
</comment>
<dbReference type="EC" id="2.3.2.27" evidence="2"/>
<feature type="region of interest" description="Disordered" evidence="7">
    <location>
        <begin position="2365"/>
        <end position="2386"/>
    </location>
</feature>
<dbReference type="InterPro" id="IPR003591">
    <property type="entry name" value="Leu-rich_rpt_typical-subtyp"/>
</dbReference>
<dbReference type="Pfam" id="PF14496">
    <property type="entry name" value="NEL"/>
    <property type="match status" value="1"/>
</dbReference>
<organism evidence="9 10">
    <name type="scientific">Pseudomonas syringae</name>
    <dbReference type="NCBI Taxonomy" id="317"/>
    <lineage>
        <taxon>Bacteria</taxon>
        <taxon>Pseudomonadati</taxon>
        <taxon>Pseudomonadota</taxon>
        <taxon>Gammaproteobacteria</taxon>
        <taxon>Pseudomonadales</taxon>
        <taxon>Pseudomonadaceae</taxon>
        <taxon>Pseudomonas</taxon>
    </lineage>
</organism>
<evidence type="ECO:0000313" key="9">
    <source>
        <dbReference type="EMBL" id="AZV25031.1"/>
    </source>
</evidence>
<evidence type="ECO:0000256" key="3">
    <source>
        <dbReference type="ARBA" id="ARBA00022614"/>
    </source>
</evidence>
<dbReference type="PANTHER" id="PTHR48051:SF1">
    <property type="entry name" value="RAS SUPPRESSOR PROTEIN 1"/>
    <property type="match status" value="1"/>
</dbReference>
<dbReference type="GO" id="GO:0016567">
    <property type="term" value="P:protein ubiquitination"/>
    <property type="evidence" value="ECO:0007669"/>
    <property type="project" value="InterPro"/>
</dbReference>
<dbReference type="EMBL" id="CP024646">
    <property type="protein sequence ID" value="AZV25031.1"/>
    <property type="molecule type" value="Genomic_DNA"/>
</dbReference>
<evidence type="ECO:0000313" key="10">
    <source>
        <dbReference type="Proteomes" id="UP000282760"/>
    </source>
</evidence>
<feature type="region of interest" description="Disordered" evidence="7">
    <location>
        <begin position="2052"/>
        <end position="2073"/>
    </location>
</feature>
<evidence type="ECO:0000259" key="8">
    <source>
        <dbReference type="PROSITE" id="PS52053"/>
    </source>
</evidence>
<dbReference type="Proteomes" id="UP000282760">
    <property type="component" value="Chromosome"/>
</dbReference>
<keyword evidence="6" id="KW-0808">Transferase</keyword>
<feature type="compositionally biased region" description="Polar residues" evidence="7">
    <location>
        <begin position="2374"/>
        <end position="2386"/>
    </location>
</feature>
<dbReference type="PROSITE" id="PS51450">
    <property type="entry name" value="LRR"/>
    <property type="match status" value="1"/>
</dbReference>
<evidence type="ECO:0000256" key="5">
    <source>
        <dbReference type="ARBA" id="ARBA00023026"/>
    </source>
</evidence>
<name>A0A3T0JNM8_PSESX</name>
<evidence type="ECO:0000256" key="4">
    <source>
        <dbReference type="ARBA" id="ARBA00022737"/>
    </source>
</evidence>
<keyword evidence="4" id="KW-0677">Repeat</keyword>
<evidence type="ECO:0000256" key="7">
    <source>
        <dbReference type="SAM" id="MobiDB-lite"/>
    </source>
</evidence>
<dbReference type="SUPFAM" id="SSF52058">
    <property type="entry name" value="L domain-like"/>
    <property type="match status" value="2"/>
</dbReference>
<dbReference type="Pfam" id="PF20178">
    <property type="entry name" value="ToxA_N"/>
    <property type="match status" value="1"/>
</dbReference>
<dbReference type="GO" id="GO:0005576">
    <property type="term" value="C:extracellular region"/>
    <property type="evidence" value="ECO:0007669"/>
    <property type="project" value="UniProtKB-UniRule"/>
</dbReference>
<dbReference type="Gene3D" id="3.80.10.10">
    <property type="entry name" value="Ribonuclease Inhibitor"/>
    <property type="match status" value="3"/>
</dbReference>
<feature type="active site" description="Glycyl thioester intermediate" evidence="6">
    <location>
        <position position="2169"/>
    </location>
</feature>
<reference evidence="9 10" key="1">
    <citation type="submission" date="2017-11" db="EMBL/GenBank/DDBJ databases">
        <title>Effect of PGPRs.</title>
        <authorList>
            <person name="Oliva R."/>
            <person name="Nong J."/>
            <person name="Roman V."/>
        </authorList>
    </citation>
    <scope>NUCLEOTIDE SEQUENCE [LARGE SCALE GENOMIC DNA]</scope>
    <source>
        <strain evidence="9">Inb918</strain>
    </source>
</reference>
<protein>
    <recommendedName>
        <fullName evidence="2">RING-type E3 ubiquitin transferase</fullName>
        <ecNumber evidence="2">2.3.2.27</ecNumber>
    </recommendedName>
</protein>
<keyword evidence="6" id="KW-0833">Ubl conjugation pathway</keyword>
<evidence type="ECO:0000256" key="6">
    <source>
        <dbReference type="PROSITE-ProRule" id="PRU01398"/>
    </source>
</evidence>
<keyword evidence="6" id="KW-0832">Ubl conjugation</keyword>
<sequence length="2386" mass="265712">MKAPLGPEIFADNLPCHDTYLPQPQRLGMVCFRSISRSETMPGIPVTRSSPDNAPLPPVPRATQSLHADFLQKASPDWLINASARQREGVSSVDPAKPDWYRRASRDQRKAVGDALTASLAAQTRLDKAMSNFQDIDSFAAPLLAKALKDRFNVTLDVSKTWLVLNKPVEIGIFAIDIDFFEVLKLPLLQAALHNFEARECKSGAFHETSGFRSETSTPGTLAPLNTSLTVEQFTGLCRSLDIGAKYQAYLKDFLRPKDAVAEHVLRDKFIDAHKTALRAAAELALVKGDIGREDYASIRSILNGELAPRQGQRQIWFRDLGLMGRRMTGCVMFTICEKYRYSDDAILYIPGDPYHPLKRYKGREIATMFKQRFTAPDATQAHPADPNSYQRFFSQFVAYAERPRYFSQFTDDTPNRTFTQRLAPYEPLFNELFKALNPINAALTGIHELPPAPPVEQVPNADPYLNPVDLSRKGGGIWSDNIDLWGYQFEQHRDRLIADARSHAVPTADVDAKVRSEKLATLLNIGMLVLMGVSMFVPVLGEVMMVVMAGQLLEETLEGAIEWSEGDRKAAKAHLIDVAQNLALIALMAGAGKGLARLTAARSTPVIENLHQVEMPDGTTRLWKPDLSGYESPVTLDENAVPNALGQYKSGEKTCIRLDGKTYQQTYDESLKAWRIQHPSDPQAYQPPLTHNGAGAWRHTLERPQVWNRLALLRRIGHRTGPFADEQLLTMADVAGVSDNALRKMHLDNALPPPELADAMQLFNAERDAGLIVEQAAGTQAVDSRFMHLLPLLPDMPRWPFGRRLQIFDSPDFSGRAIGYGTKRGGKAPIRISRAEVLNGELPARILAALDEAETVRLLGGEPARVRASRAQEFSRQIADYARAHQPALFDSLLKANDPVDPRAVKLQRVVPGLTGREATAALGQADAEELARLDSAAKVPSHLQELGRWYRQQGRLTRALAGLRSETMASPDSRHLALHTLGRLPGWSDDVRLEIREGSISGPMLDAIGSETASAHKYLVKHGDAFQADNERGEPLNSIPHTGDNFFSSLMHALPDPARHALGFPSVGQSIELQNAIIERALAERSQSAWILRAGAAEKPWFKPPQRIAPKLLGYPASGDGPGPNPALTGHVQSVYPGLTDVQARGFILEQWRLGKTDQQIFHLLNNRLSEWRELETTLDQWMMSQNLRLRSARDEFVSVVQNIKDCWRNAPLAEHDPRAARLTLISDAPLPSLAADFSHVRELTLRVPVVGDTLAAFPNVEKLALTARVAEFDKVLATLKTLRHMTRLKLSTPITGQVATRLRELTRLEELELHCSSGGMNPVVPMTLDVGGLRQLRRLEIGSPHMHQWPHGVLDLPRLERLNLRSTAINTLPMEIYEGHQRLLSGLSLDWSKFPRRVFKPIYEFVRNQPRHLLDLDEMVADYCRGELKRFVGMEPSLFDVLSTGFKAQWADVGSRFAAIETLSEQFSELNRLDGWVGAEPTLQNGGTARLAVADALKASWRSGLFQRYGARTESIFFNLYVSLPNDASVLDILGSPVDSLPTLSAEGFTHVRSLHLAGLQAPVEQLRGFISTFRGIDTLDLSHCGLSELPLDADTLPALETLNLHDNPLSSIDVRGMNRLMALDLSATALREWPVGAEFLPELTWLDLSNSQLTSLPEALLARDALLLDTSLVGTPLTEQANLLLVIARQRIEQARGLLPGSLQRFALEEPRHRTPPVESGSVIARRLLPLPPLSAGEGPAGWIARIQRLRSQYDSAQAQLAIERLQGAGLTEVEIGARIDAWEQTFESLTRRLNDWLFTHETRGMDWVVSSRTRQLAAQRIIECWREGTVDWNGVVDRELNLDGLQVGNLPALEETFAAVRTLNLSGVKLTTEGSNDFLRAFTQVRRLNIGGNHLLAIPEPVGHMLQIERLELSFTGLVDSAALDQTLAGLPQLRRLDLSHNGLRTFSVARLERLNLRDNLLTAWPEGVLQAPRLQAIDLSNNEISSIPVELYDSDHAGLLAGSNLSENYEMSQQSLIQLRDYADTHGRGDVLGLTYADIDRMIDDMDSTTESDGDGAGFESDAEPDEVVPTLAESVLELQATPWIENIPHEDAARCRAMWQRLAAEPDNAAFFHLLSQMPHTEEFRVFRADLTRRIWEIVEAADGSQELRDTLFSMATTHTTCVDGRTLALSEIEVKVFEYNALRHLQPGLLAKGRALLELSRQLFRLGEVEKLAARNMGRHADPAEVRLQYRIGLTSGWEDGLQLPGQPRHMRFARPIRGEELATARDAVVTAEKSERFYEELISRDYWVQYLTEKYPDALGALKRSADEKLQRLEDEYEDVTSTAYQEAVQMLEIERGIERNQQLIALSHLETGEPLTVTLDEEQPGSSRYSMDTSTR</sequence>
<dbReference type="InterPro" id="IPR050216">
    <property type="entry name" value="LRR_domain-containing"/>
</dbReference>
<evidence type="ECO:0000256" key="2">
    <source>
        <dbReference type="ARBA" id="ARBA00012483"/>
    </source>
</evidence>
<keyword evidence="5" id="KW-0843">Virulence</keyword>
<keyword evidence="3" id="KW-0433">Leucine-rich repeat</keyword>
<dbReference type="PROSITE" id="PS52053">
    <property type="entry name" value="NEL"/>
    <property type="match status" value="1"/>
</dbReference>
<accession>A0A3T0JNM8</accession>
<dbReference type="InterPro" id="IPR029487">
    <property type="entry name" value="NEL_dom"/>
</dbReference>